<comment type="subcellular location">
    <subcellularLocation>
        <location evidence="1">Membrane</location>
        <topology evidence="1">Multi-pass membrane protein</topology>
    </subcellularLocation>
</comment>
<dbReference type="EMBL" id="GL451478">
    <property type="protein sequence ID" value="EFN79250.1"/>
    <property type="molecule type" value="Genomic_DNA"/>
</dbReference>
<keyword evidence="6 10" id="KW-1133">Transmembrane helix</keyword>
<dbReference type="InterPro" id="IPR026055">
    <property type="entry name" value="FAR"/>
</dbReference>
<dbReference type="OrthoDB" id="7543084at2759"/>
<keyword evidence="4 10" id="KW-0812">Transmembrane</keyword>
<dbReference type="InterPro" id="IPR036291">
    <property type="entry name" value="NAD(P)-bd_dom_sf"/>
</dbReference>
<gene>
    <name evidence="13" type="ORF">EAI_08919</name>
</gene>
<dbReference type="OMA" id="MHIMMAI"/>
<comment type="similarity">
    <text evidence="2 10">Belongs to the fatty acyl-CoA reductase family.</text>
</comment>
<feature type="transmembrane region" description="Helical" evidence="10">
    <location>
        <begin position="353"/>
        <end position="378"/>
    </location>
</feature>
<evidence type="ECO:0000313" key="13">
    <source>
        <dbReference type="EMBL" id="EFN79250.1"/>
    </source>
</evidence>
<dbReference type="GO" id="GO:0035336">
    <property type="term" value="P:long-chain fatty-acyl-CoA metabolic process"/>
    <property type="evidence" value="ECO:0007669"/>
    <property type="project" value="TreeGrafter"/>
</dbReference>
<name>E2BYG6_HARSA</name>
<keyword evidence="14" id="KW-1185">Reference proteome</keyword>
<dbReference type="GO" id="GO:0080019">
    <property type="term" value="F:alcohol-forming very long-chain fatty acyl-CoA reductase activity"/>
    <property type="evidence" value="ECO:0007669"/>
    <property type="project" value="InterPro"/>
</dbReference>
<evidence type="ECO:0000256" key="8">
    <source>
        <dbReference type="ARBA" id="ARBA00023136"/>
    </source>
</evidence>
<dbReference type="SUPFAM" id="SSF51735">
    <property type="entry name" value="NAD(P)-binding Rossmann-fold domains"/>
    <property type="match status" value="1"/>
</dbReference>
<keyword evidence="10" id="KW-0560">Oxidoreductase</keyword>
<dbReference type="PANTHER" id="PTHR11011:SF24">
    <property type="entry name" value="FATTY ACYL-COA REDUCTASE"/>
    <property type="match status" value="1"/>
</dbReference>
<evidence type="ECO:0000256" key="5">
    <source>
        <dbReference type="ARBA" id="ARBA00022857"/>
    </source>
</evidence>
<accession>E2BYG6</accession>
<evidence type="ECO:0000256" key="3">
    <source>
        <dbReference type="ARBA" id="ARBA00022516"/>
    </source>
</evidence>
<dbReference type="InterPro" id="IPR033640">
    <property type="entry name" value="FAR_C"/>
</dbReference>
<sequence length="482" mass="54822">MESSIHIQAFFAGRSIFITGATGFMGKVLIEKLLRSCPDIAKLYLLMRPKKGNGINDRLKKLLNNALFDKLRTERPSTFDKLVPVMGDATSVGLGLLPADRQMLIDKVSVIFHIAASVRFDDSLKDAIFANTRSTRDVCILACSMKKLAVLLHVSSTYAHIDKPVIDEVLYPAEVDWRRVIEIAETIDEHVLKMLTAKYIGAMPNTYIFTKRLAEQVISDYAESLPCVILRPSIVISTVEEPIKGWLDNFNGPFGMLIGAAKGILRVTYANPVIKNDFIPVDLAIKIMIIASWVRGLKTISEDKTVHVYNCSADQTKAITIMQMQQMGLDILKDIPMENTFWIPNTMLTKNRLVYYILMLLLHIFPAICIDTIIKLYGARPMLLRLQRTVYVSNSALSHFLLNEWSFKNDKCRDLIDNLNTENKKYFGYNYMDINIREYLRNGLIGTKLYLLHENNLEAAKLHRKSKIEKINNQVEQSRIAL</sequence>
<evidence type="ECO:0000256" key="2">
    <source>
        <dbReference type="ARBA" id="ARBA00005928"/>
    </source>
</evidence>
<comment type="catalytic activity">
    <reaction evidence="9 10">
        <text>a long-chain fatty acyl-CoA + 2 NADPH + 2 H(+) = a long-chain primary fatty alcohol + 2 NADP(+) + CoA</text>
        <dbReference type="Rhea" id="RHEA:52716"/>
        <dbReference type="ChEBI" id="CHEBI:15378"/>
        <dbReference type="ChEBI" id="CHEBI:57287"/>
        <dbReference type="ChEBI" id="CHEBI:57783"/>
        <dbReference type="ChEBI" id="CHEBI:58349"/>
        <dbReference type="ChEBI" id="CHEBI:77396"/>
        <dbReference type="ChEBI" id="CHEBI:83139"/>
        <dbReference type="EC" id="1.2.1.84"/>
    </reaction>
</comment>
<dbReference type="Gene3D" id="3.40.50.720">
    <property type="entry name" value="NAD(P)-binding Rossmann-like Domain"/>
    <property type="match status" value="1"/>
</dbReference>
<protein>
    <recommendedName>
        <fullName evidence="10">Fatty acyl-CoA reductase</fullName>
        <ecNumber evidence="10">1.2.1.84</ecNumber>
    </recommendedName>
</protein>
<dbReference type="EC" id="1.2.1.84" evidence="10"/>
<evidence type="ECO:0000259" key="12">
    <source>
        <dbReference type="Pfam" id="PF07993"/>
    </source>
</evidence>
<evidence type="ECO:0000256" key="10">
    <source>
        <dbReference type="RuleBase" id="RU363097"/>
    </source>
</evidence>
<dbReference type="Proteomes" id="UP000008237">
    <property type="component" value="Unassembled WGS sequence"/>
</dbReference>
<dbReference type="CDD" id="cd05236">
    <property type="entry name" value="FAR-N_SDR_e"/>
    <property type="match status" value="1"/>
</dbReference>
<dbReference type="GO" id="GO:0016020">
    <property type="term" value="C:membrane"/>
    <property type="evidence" value="ECO:0007669"/>
    <property type="project" value="UniProtKB-SubCell"/>
</dbReference>
<dbReference type="InterPro" id="IPR013120">
    <property type="entry name" value="FAR_NAD-bd"/>
</dbReference>
<dbReference type="GO" id="GO:0005777">
    <property type="term" value="C:peroxisome"/>
    <property type="evidence" value="ECO:0007669"/>
    <property type="project" value="TreeGrafter"/>
</dbReference>
<evidence type="ECO:0000256" key="4">
    <source>
        <dbReference type="ARBA" id="ARBA00022692"/>
    </source>
</evidence>
<dbReference type="Pfam" id="PF03015">
    <property type="entry name" value="Sterile"/>
    <property type="match status" value="1"/>
</dbReference>
<evidence type="ECO:0000256" key="7">
    <source>
        <dbReference type="ARBA" id="ARBA00023098"/>
    </source>
</evidence>
<dbReference type="FunCoup" id="E2BYG6">
    <property type="interactions" value="59"/>
</dbReference>
<proteinExistence type="inferred from homology"/>
<comment type="function">
    <text evidence="10">Catalyzes the reduction of fatty acyl-CoA to fatty alcohols.</text>
</comment>
<evidence type="ECO:0000259" key="11">
    <source>
        <dbReference type="Pfam" id="PF03015"/>
    </source>
</evidence>
<dbReference type="InParanoid" id="E2BYG6"/>
<dbReference type="FunFam" id="3.40.50.720:FF:000143">
    <property type="entry name" value="Fatty acyl-CoA reductase"/>
    <property type="match status" value="1"/>
</dbReference>
<feature type="domain" description="Thioester reductase (TE)" evidence="12">
    <location>
        <begin position="18"/>
        <end position="288"/>
    </location>
</feature>
<dbReference type="AlphaFoldDB" id="E2BYG6"/>
<dbReference type="GO" id="GO:0102965">
    <property type="term" value="F:alcohol-forming long-chain fatty acyl-CoA reductase activity"/>
    <property type="evidence" value="ECO:0007669"/>
    <property type="project" value="UniProtKB-EC"/>
</dbReference>
<dbReference type="CDD" id="cd09071">
    <property type="entry name" value="FAR_C"/>
    <property type="match status" value="1"/>
</dbReference>
<keyword evidence="3 10" id="KW-0444">Lipid biosynthesis</keyword>
<evidence type="ECO:0000256" key="9">
    <source>
        <dbReference type="ARBA" id="ARBA00052530"/>
    </source>
</evidence>
<keyword evidence="8 10" id="KW-0472">Membrane</keyword>
<feature type="domain" description="Fatty acyl-CoA reductase C-terminal" evidence="11">
    <location>
        <begin position="362"/>
        <end position="454"/>
    </location>
</feature>
<organism evidence="14">
    <name type="scientific">Harpegnathos saltator</name>
    <name type="common">Jerdon's jumping ant</name>
    <dbReference type="NCBI Taxonomy" id="610380"/>
    <lineage>
        <taxon>Eukaryota</taxon>
        <taxon>Metazoa</taxon>
        <taxon>Ecdysozoa</taxon>
        <taxon>Arthropoda</taxon>
        <taxon>Hexapoda</taxon>
        <taxon>Insecta</taxon>
        <taxon>Pterygota</taxon>
        <taxon>Neoptera</taxon>
        <taxon>Endopterygota</taxon>
        <taxon>Hymenoptera</taxon>
        <taxon>Apocrita</taxon>
        <taxon>Aculeata</taxon>
        <taxon>Formicoidea</taxon>
        <taxon>Formicidae</taxon>
        <taxon>Ponerinae</taxon>
        <taxon>Ponerini</taxon>
        <taxon>Harpegnathos</taxon>
    </lineage>
</organism>
<dbReference type="PANTHER" id="PTHR11011">
    <property type="entry name" value="MALE STERILITY PROTEIN 2-RELATED"/>
    <property type="match status" value="1"/>
</dbReference>
<keyword evidence="5 10" id="KW-0521">NADP</keyword>
<evidence type="ECO:0000256" key="1">
    <source>
        <dbReference type="ARBA" id="ARBA00004141"/>
    </source>
</evidence>
<evidence type="ECO:0000256" key="6">
    <source>
        <dbReference type="ARBA" id="ARBA00022989"/>
    </source>
</evidence>
<reference evidence="13 14" key="1">
    <citation type="journal article" date="2010" name="Science">
        <title>Genomic comparison of the ants Camponotus floridanus and Harpegnathos saltator.</title>
        <authorList>
            <person name="Bonasio R."/>
            <person name="Zhang G."/>
            <person name="Ye C."/>
            <person name="Mutti N.S."/>
            <person name="Fang X."/>
            <person name="Qin N."/>
            <person name="Donahue G."/>
            <person name="Yang P."/>
            <person name="Li Q."/>
            <person name="Li C."/>
            <person name="Zhang P."/>
            <person name="Huang Z."/>
            <person name="Berger S.L."/>
            <person name="Reinberg D."/>
            <person name="Wang J."/>
            <person name="Liebig J."/>
        </authorList>
    </citation>
    <scope>NUCLEOTIDE SEQUENCE [LARGE SCALE GENOMIC DNA]</scope>
    <source>
        <strain evidence="13 14">R22 G/1</strain>
    </source>
</reference>
<evidence type="ECO:0000313" key="14">
    <source>
        <dbReference type="Proteomes" id="UP000008237"/>
    </source>
</evidence>
<dbReference type="Pfam" id="PF07993">
    <property type="entry name" value="NAD_binding_4"/>
    <property type="match status" value="1"/>
</dbReference>
<keyword evidence="7 10" id="KW-0443">Lipid metabolism</keyword>